<feature type="non-terminal residue" evidence="23">
    <location>
        <position position="422"/>
    </location>
</feature>
<keyword evidence="8 21" id="KW-0547">Nucleotide-binding</keyword>
<dbReference type="InterPro" id="IPR047533">
    <property type="entry name" value="RecA-like_PEX6_r2"/>
</dbReference>
<proteinExistence type="inferred from homology"/>
<dbReference type="FunFam" id="1.10.8.60:FF:000039">
    <property type="entry name" value="peroxisome biogenesis factor 6"/>
    <property type="match status" value="1"/>
</dbReference>
<dbReference type="PANTHER" id="PTHR23077:SF9">
    <property type="entry name" value="PEROXISOMAL ATPASE PEX6"/>
    <property type="match status" value="1"/>
</dbReference>
<evidence type="ECO:0000313" key="24">
    <source>
        <dbReference type="Proteomes" id="UP000053149"/>
    </source>
</evidence>
<dbReference type="GO" id="GO:0001750">
    <property type="term" value="C:photoreceptor outer segment"/>
    <property type="evidence" value="ECO:0007669"/>
    <property type="project" value="UniProtKB-SubCell"/>
</dbReference>
<evidence type="ECO:0000256" key="9">
    <source>
        <dbReference type="ARBA" id="ARBA00022801"/>
    </source>
</evidence>
<evidence type="ECO:0000256" key="16">
    <source>
        <dbReference type="ARBA" id="ARBA00046271"/>
    </source>
</evidence>
<dbReference type="PANTHER" id="PTHR23077">
    <property type="entry name" value="AAA-FAMILY ATPASE"/>
    <property type="match status" value="1"/>
</dbReference>
<evidence type="ECO:0000313" key="23">
    <source>
        <dbReference type="EMBL" id="KFV05544.1"/>
    </source>
</evidence>
<dbReference type="SUPFAM" id="SSF52540">
    <property type="entry name" value="P-loop containing nucleoside triphosphate hydrolases"/>
    <property type="match status" value="2"/>
</dbReference>
<dbReference type="SMART" id="SM00382">
    <property type="entry name" value="AAA"/>
    <property type="match status" value="1"/>
</dbReference>
<dbReference type="Gene3D" id="1.10.8.60">
    <property type="match status" value="2"/>
</dbReference>
<keyword evidence="13" id="KW-0966">Cell projection</keyword>
<keyword evidence="24" id="KW-1185">Reference proteome</keyword>
<keyword evidence="10 21" id="KW-0067">ATP-binding</keyword>
<dbReference type="InterPro" id="IPR027417">
    <property type="entry name" value="P-loop_NTPase"/>
</dbReference>
<evidence type="ECO:0000256" key="11">
    <source>
        <dbReference type="ARBA" id="ARBA00023136"/>
    </source>
</evidence>
<evidence type="ECO:0000256" key="10">
    <source>
        <dbReference type="ARBA" id="ARBA00022840"/>
    </source>
</evidence>
<evidence type="ECO:0000256" key="6">
    <source>
        <dbReference type="ARBA" id="ARBA00022593"/>
    </source>
</evidence>
<dbReference type="InterPro" id="IPR050168">
    <property type="entry name" value="AAA_ATPase_domain"/>
</dbReference>
<evidence type="ECO:0000256" key="15">
    <source>
        <dbReference type="ARBA" id="ARBA00034920"/>
    </source>
</evidence>
<keyword evidence="7" id="KW-0677">Repeat</keyword>
<evidence type="ECO:0000256" key="2">
    <source>
        <dbReference type="ARBA" id="ARBA00004514"/>
    </source>
</evidence>
<keyword evidence="9" id="KW-0378">Hydrolase</keyword>
<name>A0A093BXI2_9AVES</name>
<evidence type="ECO:0000256" key="4">
    <source>
        <dbReference type="ARBA" id="ARBA00022481"/>
    </source>
</evidence>
<protein>
    <recommendedName>
        <fullName evidence="14">Peroxisomal ATPase PEX6</fullName>
    </recommendedName>
    <alternativeName>
        <fullName evidence="15">Peroxin-6</fullName>
    </alternativeName>
    <alternativeName>
        <fullName evidence="20">Peroxisomal biogenesis factor 6</fullName>
    </alternativeName>
</protein>
<evidence type="ECO:0000256" key="8">
    <source>
        <dbReference type="ARBA" id="ARBA00022741"/>
    </source>
</evidence>
<evidence type="ECO:0000256" key="1">
    <source>
        <dbReference type="ARBA" id="ARBA00004504"/>
    </source>
</evidence>
<sequence>PLINSHPVLVIGTTCKPQDVPADVQTAFLHEVKIETPSEEQRRSMLSVLTASLPLGKEVSLSKLARRTAGFVLGDFCALLSHSSRAAFLPFCFLDSFPGGLSEEAERDFCTAGFPVLEEDFSVALDQLHDAHSQAVGAPKIPSVSWQDVGGLQEVKKEILDTIQLPLEHPELLSLGLCRSGLLLYGPPGTGKTLLAKAVATTCAMTFLSVKGPELINMYVGQSEENVRNVFARARAAAPCIIFFDELDSLAPSRGHSGDSGGVMDRVVSQLLAELDGLHSTQEVFVIAATNRPDLLDPALLRPGRFDKMVYVGINEDRESQLQVLSAVTRKFKLDPSVNLTTILEKCPAQLTGADIYALCSDAMMCAVKRKVEWIEEGLDTESSALILTMEDFLQAAARLQPSVSEQELLRYRLIQEKFAAC</sequence>
<gene>
    <name evidence="23" type="ORF">N339_05655</name>
</gene>
<comment type="subcellular location">
    <subcellularLocation>
        <location evidence="1">Cell projection</location>
        <location evidence="1">Cilium</location>
        <location evidence="1">Photoreceptor outer segment</location>
    </subcellularLocation>
    <subcellularLocation>
        <location evidence="2">Cytoplasm</location>
        <location evidence="2">Cytosol</location>
    </subcellularLocation>
    <subcellularLocation>
        <location evidence="16">Peroxisome membrane</location>
    </subcellularLocation>
</comment>
<feature type="non-terminal residue" evidence="23">
    <location>
        <position position="1"/>
    </location>
</feature>
<organism evidence="23 24">
    <name type="scientific">Pterocles gutturalis</name>
    <name type="common">yellow-throated sandgrouse</name>
    <dbReference type="NCBI Taxonomy" id="240206"/>
    <lineage>
        <taxon>Eukaryota</taxon>
        <taxon>Metazoa</taxon>
        <taxon>Chordata</taxon>
        <taxon>Craniata</taxon>
        <taxon>Vertebrata</taxon>
        <taxon>Euteleostomi</taxon>
        <taxon>Archelosauria</taxon>
        <taxon>Archosauria</taxon>
        <taxon>Dinosauria</taxon>
        <taxon>Saurischia</taxon>
        <taxon>Theropoda</taxon>
        <taxon>Coelurosauria</taxon>
        <taxon>Aves</taxon>
        <taxon>Neognathae</taxon>
        <taxon>Neoaves</taxon>
        <taxon>Columbimorphae</taxon>
        <taxon>Pterocliformes</taxon>
        <taxon>Pteroclidae</taxon>
        <taxon>Pterocles</taxon>
    </lineage>
</organism>
<keyword evidence="4" id="KW-0488">Methylation</keyword>
<dbReference type="EMBL" id="KL230712">
    <property type="protein sequence ID" value="KFV05544.1"/>
    <property type="molecule type" value="Genomic_DNA"/>
</dbReference>
<evidence type="ECO:0000256" key="12">
    <source>
        <dbReference type="ARBA" id="ARBA00023140"/>
    </source>
</evidence>
<evidence type="ECO:0000256" key="19">
    <source>
        <dbReference type="ARBA" id="ARBA00065183"/>
    </source>
</evidence>
<dbReference type="CDD" id="cd19527">
    <property type="entry name" value="RecA-like_PEX6_r2"/>
    <property type="match status" value="1"/>
</dbReference>
<dbReference type="FunFam" id="3.40.50.300:FF:000109">
    <property type="entry name" value="Peroxisomal biogenesis factor 6"/>
    <property type="match status" value="1"/>
</dbReference>
<keyword evidence="12" id="KW-0576">Peroxisome</keyword>
<evidence type="ECO:0000256" key="5">
    <source>
        <dbReference type="ARBA" id="ARBA00022490"/>
    </source>
</evidence>
<dbReference type="Gene3D" id="3.40.50.300">
    <property type="entry name" value="P-loop containing nucleotide triphosphate hydrolases"/>
    <property type="match status" value="2"/>
</dbReference>
<evidence type="ECO:0000256" key="21">
    <source>
        <dbReference type="RuleBase" id="RU003651"/>
    </source>
</evidence>
<comment type="subunit">
    <text evidence="19">Interacts with PEX1; forming the PEX1-PEX6 AAA ATPase complex, which is composed of a heterohexamer formed by a trimer of PEX1-PEX6 dimers. Interacts with PEX26; interaction is direct and promotes recruitment to peroxisomal membranes. Interacts with ZFAND6.</text>
</comment>
<keyword evidence="5" id="KW-0963">Cytoplasm</keyword>
<evidence type="ECO:0000256" key="18">
    <source>
        <dbReference type="ARBA" id="ARBA00057209"/>
    </source>
</evidence>
<evidence type="ECO:0000256" key="17">
    <source>
        <dbReference type="ARBA" id="ARBA00048778"/>
    </source>
</evidence>
<dbReference type="InterPro" id="IPR003593">
    <property type="entry name" value="AAA+_ATPase"/>
</dbReference>
<dbReference type="Proteomes" id="UP000053149">
    <property type="component" value="Unassembled WGS sequence"/>
</dbReference>
<dbReference type="InterPro" id="IPR003959">
    <property type="entry name" value="ATPase_AAA_core"/>
</dbReference>
<dbReference type="GO" id="GO:0005778">
    <property type="term" value="C:peroxisomal membrane"/>
    <property type="evidence" value="ECO:0007669"/>
    <property type="project" value="UniProtKB-SubCell"/>
</dbReference>
<accession>A0A093BXI2</accession>
<dbReference type="PROSITE" id="PS00674">
    <property type="entry name" value="AAA"/>
    <property type="match status" value="1"/>
</dbReference>
<evidence type="ECO:0000259" key="22">
    <source>
        <dbReference type="SMART" id="SM00382"/>
    </source>
</evidence>
<evidence type="ECO:0000256" key="20">
    <source>
        <dbReference type="ARBA" id="ARBA00078618"/>
    </source>
</evidence>
<reference evidence="23 24" key="1">
    <citation type="submission" date="2014-04" db="EMBL/GenBank/DDBJ databases">
        <title>Genome evolution of avian class.</title>
        <authorList>
            <person name="Zhang G."/>
            <person name="Li C."/>
        </authorList>
    </citation>
    <scope>NUCLEOTIDE SEQUENCE [LARGE SCALE GENOMIC DNA]</scope>
    <source>
        <strain evidence="23">BGI_N339</strain>
    </source>
</reference>
<evidence type="ECO:0000256" key="3">
    <source>
        <dbReference type="ARBA" id="ARBA00006914"/>
    </source>
</evidence>
<comment type="similarity">
    <text evidence="3 21">Belongs to the AAA ATPase family.</text>
</comment>
<feature type="domain" description="AAA+ ATPase" evidence="22">
    <location>
        <begin position="178"/>
        <end position="316"/>
    </location>
</feature>
<dbReference type="InterPro" id="IPR003960">
    <property type="entry name" value="ATPase_AAA_CS"/>
</dbReference>
<evidence type="ECO:0000256" key="14">
    <source>
        <dbReference type="ARBA" id="ARBA00034811"/>
    </source>
</evidence>
<dbReference type="AlphaFoldDB" id="A0A093BXI2"/>
<dbReference type="FunFam" id="1.10.8.60:FF:000059">
    <property type="entry name" value="peroxisome biogenesis factor 6"/>
    <property type="match status" value="1"/>
</dbReference>
<dbReference type="GO" id="GO:0005829">
    <property type="term" value="C:cytosol"/>
    <property type="evidence" value="ECO:0007669"/>
    <property type="project" value="UniProtKB-SubCell"/>
</dbReference>
<keyword evidence="6" id="KW-0962">Peroxisome biogenesis</keyword>
<keyword evidence="11" id="KW-0472">Membrane</keyword>
<comment type="catalytic activity">
    <reaction evidence="17">
        <text>ATP + H2O = ADP + phosphate + H(+)</text>
        <dbReference type="Rhea" id="RHEA:13065"/>
        <dbReference type="ChEBI" id="CHEBI:15377"/>
        <dbReference type="ChEBI" id="CHEBI:15378"/>
        <dbReference type="ChEBI" id="CHEBI:30616"/>
        <dbReference type="ChEBI" id="CHEBI:43474"/>
        <dbReference type="ChEBI" id="CHEBI:456216"/>
    </reaction>
    <physiologicalReaction direction="left-to-right" evidence="17">
        <dbReference type="Rhea" id="RHEA:13066"/>
    </physiologicalReaction>
</comment>
<comment type="function">
    <text evidence="18">Component of the PEX1-PEX6 AAA ATPase complex, a protein dislocase complex that mediates the ATP-dependent extraction of the PEX5 receptor from peroxisomal membranes, an essential step for PEX5 recycling. Specifically recognizes PEX5 monoubiquitinated at 'Cys-11', and pulls it out of the peroxisome lumen through the PEX2-PEX10-PEX12 retrotranslocation channel. Extraction by the PEX1-PEX6 AAA ATPase complex is accompanied by unfolding of the TPR repeats and release of bound cargo from PEX5.</text>
</comment>
<dbReference type="GO" id="GO:0016887">
    <property type="term" value="F:ATP hydrolysis activity"/>
    <property type="evidence" value="ECO:0007669"/>
    <property type="project" value="InterPro"/>
</dbReference>
<evidence type="ECO:0000256" key="13">
    <source>
        <dbReference type="ARBA" id="ARBA00023273"/>
    </source>
</evidence>
<evidence type="ECO:0000256" key="7">
    <source>
        <dbReference type="ARBA" id="ARBA00022737"/>
    </source>
</evidence>
<dbReference type="Pfam" id="PF00004">
    <property type="entry name" value="AAA"/>
    <property type="match status" value="1"/>
</dbReference>
<dbReference type="GO" id="GO:0016558">
    <property type="term" value="P:protein import into peroxisome matrix"/>
    <property type="evidence" value="ECO:0007669"/>
    <property type="project" value="TreeGrafter"/>
</dbReference>
<dbReference type="GO" id="GO:0005524">
    <property type="term" value="F:ATP binding"/>
    <property type="evidence" value="ECO:0007669"/>
    <property type="project" value="UniProtKB-KW"/>
</dbReference>